<proteinExistence type="predicted"/>
<organism evidence="2 3">
    <name type="scientific">Flavobacterium aquidurense</name>
    <dbReference type="NCBI Taxonomy" id="362413"/>
    <lineage>
        <taxon>Bacteria</taxon>
        <taxon>Pseudomonadati</taxon>
        <taxon>Bacteroidota</taxon>
        <taxon>Flavobacteriia</taxon>
        <taxon>Flavobacteriales</taxon>
        <taxon>Flavobacteriaceae</taxon>
        <taxon>Flavobacterium</taxon>
    </lineage>
</organism>
<reference evidence="2 3" key="1">
    <citation type="submission" date="2014-09" db="EMBL/GenBank/DDBJ databases">
        <title>Genome sequence of Flavobacterium aquidurense RC62.</title>
        <authorList>
            <person name="Kim J.F."/>
            <person name="Kwak M.-J."/>
        </authorList>
    </citation>
    <scope>NUCLEOTIDE SEQUENCE [LARGE SCALE GENOMIC DNA]</scope>
    <source>
        <strain evidence="2 3">RC62</strain>
    </source>
</reference>
<dbReference type="EMBL" id="JRLF01000015">
    <property type="protein sequence ID" value="KQB37332.1"/>
    <property type="molecule type" value="Genomic_DNA"/>
</dbReference>
<protein>
    <submittedName>
        <fullName evidence="2">Uncharacterized protein</fullName>
    </submittedName>
</protein>
<dbReference type="AlphaFoldDB" id="A0A0N8VLS4"/>
<gene>
    <name evidence="2" type="ORF">RC62_2498</name>
</gene>
<dbReference type="PATRIC" id="fig|362413.3.peg.2442"/>
<dbReference type="GeneID" id="29647216"/>
<comment type="caution">
    <text evidence="2">The sequence shown here is derived from an EMBL/GenBank/DDBJ whole genome shotgun (WGS) entry which is preliminary data.</text>
</comment>
<keyword evidence="1" id="KW-1133">Transmembrane helix</keyword>
<sequence>MYKVFILNRAKDSKGVSKYKIIRLFIHYFLIKFLFIMQFYKYDVNFFAVFFEFNLKIKLSVFSKINIKF</sequence>
<accession>A0A0N8VLS4</accession>
<name>A0A0N8VLS4_9FLAO</name>
<keyword evidence="1" id="KW-0812">Transmembrane</keyword>
<keyword evidence="1" id="KW-0472">Membrane</keyword>
<evidence type="ECO:0000313" key="2">
    <source>
        <dbReference type="EMBL" id="KQB37332.1"/>
    </source>
</evidence>
<dbReference type="Proteomes" id="UP000050443">
    <property type="component" value="Unassembled WGS sequence"/>
</dbReference>
<evidence type="ECO:0000313" key="3">
    <source>
        <dbReference type="Proteomes" id="UP000050443"/>
    </source>
</evidence>
<feature type="transmembrane region" description="Helical" evidence="1">
    <location>
        <begin position="21"/>
        <end position="40"/>
    </location>
</feature>
<evidence type="ECO:0000256" key="1">
    <source>
        <dbReference type="SAM" id="Phobius"/>
    </source>
</evidence>